<feature type="compositionally biased region" description="Basic and acidic residues" evidence="1">
    <location>
        <begin position="1"/>
        <end position="13"/>
    </location>
</feature>
<reference evidence="2 3" key="1">
    <citation type="submission" date="2024-01" db="EMBL/GenBank/DDBJ databases">
        <title>Genome assemblies of Stephania.</title>
        <authorList>
            <person name="Yang L."/>
        </authorList>
    </citation>
    <scope>NUCLEOTIDE SEQUENCE [LARGE SCALE GENOMIC DNA]</scope>
    <source>
        <strain evidence="2">YNDBR</strain>
        <tissue evidence="2">Leaf</tissue>
    </source>
</reference>
<evidence type="ECO:0000313" key="2">
    <source>
        <dbReference type="EMBL" id="KAK9087291.1"/>
    </source>
</evidence>
<gene>
    <name evidence="2" type="ORF">Syun_029685</name>
</gene>
<evidence type="ECO:0000256" key="1">
    <source>
        <dbReference type="SAM" id="MobiDB-lite"/>
    </source>
</evidence>
<name>A0AAP0E629_9MAGN</name>
<feature type="compositionally biased region" description="Polar residues" evidence="1">
    <location>
        <begin position="63"/>
        <end position="86"/>
    </location>
</feature>
<dbReference type="Proteomes" id="UP001420932">
    <property type="component" value="Unassembled WGS sequence"/>
</dbReference>
<dbReference type="AlphaFoldDB" id="A0AAP0E629"/>
<feature type="compositionally biased region" description="Polar residues" evidence="1">
    <location>
        <begin position="22"/>
        <end position="33"/>
    </location>
</feature>
<proteinExistence type="predicted"/>
<protein>
    <submittedName>
        <fullName evidence="2">Uncharacterized protein</fullName>
    </submittedName>
</protein>
<evidence type="ECO:0000313" key="3">
    <source>
        <dbReference type="Proteomes" id="UP001420932"/>
    </source>
</evidence>
<feature type="region of interest" description="Disordered" evidence="1">
    <location>
        <begin position="1"/>
        <end position="86"/>
    </location>
</feature>
<comment type="caution">
    <text evidence="2">The sequence shown here is derived from an EMBL/GenBank/DDBJ whole genome shotgun (WGS) entry which is preliminary data.</text>
</comment>
<sequence length="86" mass="8987">MKRGVRELLPARDGDDDEGRSETTLTSGDSLVDSSIGIKWRDEGRASARPQTSCSGGKAAPAATTSQLCRSTSMVRAVRTSSSAGQ</sequence>
<accession>A0AAP0E629</accession>
<dbReference type="EMBL" id="JBBNAF010000013">
    <property type="protein sequence ID" value="KAK9087291.1"/>
    <property type="molecule type" value="Genomic_DNA"/>
</dbReference>
<keyword evidence="3" id="KW-1185">Reference proteome</keyword>
<organism evidence="2 3">
    <name type="scientific">Stephania yunnanensis</name>
    <dbReference type="NCBI Taxonomy" id="152371"/>
    <lineage>
        <taxon>Eukaryota</taxon>
        <taxon>Viridiplantae</taxon>
        <taxon>Streptophyta</taxon>
        <taxon>Embryophyta</taxon>
        <taxon>Tracheophyta</taxon>
        <taxon>Spermatophyta</taxon>
        <taxon>Magnoliopsida</taxon>
        <taxon>Ranunculales</taxon>
        <taxon>Menispermaceae</taxon>
        <taxon>Menispermoideae</taxon>
        <taxon>Cissampelideae</taxon>
        <taxon>Stephania</taxon>
    </lineage>
</organism>